<dbReference type="Gene3D" id="1.10.600.10">
    <property type="entry name" value="Farnesyl Diphosphate Synthase"/>
    <property type="match status" value="1"/>
</dbReference>
<dbReference type="AlphaFoldDB" id="A0A1F6D0D3"/>
<dbReference type="InterPro" id="IPR017828">
    <property type="entry name" value="SQ_synth_HpnD-like"/>
</dbReference>
<dbReference type="GO" id="GO:0004311">
    <property type="term" value="F:geranylgeranyl diphosphate synthase activity"/>
    <property type="evidence" value="ECO:0007669"/>
    <property type="project" value="InterPro"/>
</dbReference>
<organism evidence="2 3">
    <name type="scientific">Handelsmanbacteria sp. (strain RIFCSPLOWO2_12_FULL_64_10)</name>
    <dbReference type="NCBI Taxonomy" id="1817868"/>
    <lineage>
        <taxon>Bacteria</taxon>
        <taxon>Candidatus Handelsmaniibacteriota</taxon>
    </lineage>
</organism>
<evidence type="ECO:0000256" key="1">
    <source>
        <dbReference type="ARBA" id="ARBA00022679"/>
    </source>
</evidence>
<dbReference type="SFLD" id="SFLDG01212">
    <property type="entry name" value="Phytoene_synthase_like"/>
    <property type="match status" value="1"/>
</dbReference>
<dbReference type="PROSITE" id="PS01045">
    <property type="entry name" value="SQUALEN_PHYTOEN_SYN_2"/>
    <property type="match status" value="1"/>
</dbReference>
<evidence type="ECO:0000313" key="2">
    <source>
        <dbReference type="EMBL" id="OGG54845.1"/>
    </source>
</evidence>
<proteinExistence type="predicted"/>
<dbReference type="CDD" id="cd00683">
    <property type="entry name" value="Trans_IPPS_HH"/>
    <property type="match status" value="1"/>
</dbReference>
<sequence length="278" mass="32457">MSFLTYCHDLTRRAKTNFYYAFVFLPRPKREAIFAAYAFSRHTDDLVDARVEGDPSESLARWRAELDACYDGRPLHPITRRLAEALRQFPIPKQHFRDLIDGVEMDLTTRRYETFEALYEYCYRVAAVIGLICIEIFGYTNPRARDYAISLGIALQLTNILRDLRADAEQDRIYLPREDLLRFGVTEDDLRACRCNDALRALMAFECGRARDYYARAAALLPPEDRTLLFSAEIMGRIYYCLLEQIERRRYDVFTRRVALSTPRKFGIALGLWAKSKL</sequence>
<dbReference type="GO" id="GO:0051996">
    <property type="term" value="F:squalene synthase [NAD(P)H] activity"/>
    <property type="evidence" value="ECO:0007669"/>
    <property type="project" value="InterPro"/>
</dbReference>
<dbReference type="SUPFAM" id="SSF48576">
    <property type="entry name" value="Terpenoid synthases"/>
    <property type="match status" value="1"/>
</dbReference>
<evidence type="ECO:0000313" key="3">
    <source>
        <dbReference type="Proteomes" id="UP000178606"/>
    </source>
</evidence>
<dbReference type="SFLD" id="SFLDS00005">
    <property type="entry name" value="Isoprenoid_Synthase_Type_I"/>
    <property type="match status" value="1"/>
</dbReference>
<accession>A0A1F6D0D3</accession>
<protein>
    <submittedName>
        <fullName evidence="2">Squalene synthase HpnD</fullName>
    </submittedName>
</protein>
<dbReference type="EMBL" id="MFKF01000094">
    <property type="protein sequence ID" value="OGG54845.1"/>
    <property type="molecule type" value="Genomic_DNA"/>
</dbReference>
<comment type="caution">
    <text evidence="2">The sequence shown here is derived from an EMBL/GenBank/DDBJ whole genome shotgun (WGS) entry which is preliminary data.</text>
</comment>
<dbReference type="PANTHER" id="PTHR31480">
    <property type="entry name" value="BIFUNCTIONAL LYCOPENE CYCLASE/PHYTOENE SYNTHASE"/>
    <property type="match status" value="1"/>
</dbReference>
<dbReference type="InterPro" id="IPR019845">
    <property type="entry name" value="Squalene/phytoene_synthase_CS"/>
</dbReference>
<dbReference type="InterPro" id="IPR033904">
    <property type="entry name" value="Trans_IPPS_HH"/>
</dbReference>
<dbReference type="GO" id="GO:0016117">
    <property type="term" value="P:carotenoid biosynthetic process"/>
    <property type="evidence" value="ECO:0007669"/>
    <property type="project" value="InterPro"/>
</dbReference>
<keyword evidence="1" id="KW-0808">Transferase</keyword>
<dbReference type="Proteomes" id="UP000178606">
    <property type="component" value="Unassembled WGS sequence"/>
</dbReference>
<name>A0A1F6D0D3_HANXR</name>
<dbReference type="Pfam" id="PF00494">
    <property type="entry name" value="SQS_PSY"/>
    <property type="match status" value="1"/>
</dbReference>
<dbReference type="NCBIfam" id="TIGR03465">
    <property type="entry name" value="HpnD"/>
    <property type="match status" value="1"/>
</dbReference>
<dbReference type="InterPro" id="IPR044843">
    <property type="entry name" value="Trans_IPPS_bact-type"/>
</dbReference>
<reference evidence="2 3" key="1">
    <citation type="journal article" date="2016" name="Nat. Commun.">
        <title>Thousands of microbial genomes shed light on interconnected biogeochemical processes in an aquifer system.</title>
        <authorList>
            <person name="Anantharaman K."/>
            <person name="Brown C.T."/>
            <person name="Hug L.A."/>
            <person name="Sharon I."/>
            <person name="Castelle C.J."/>
            <person name="Probst A.J."/>
            <person name="Thomas B.C."/>
            <person name="Singh A."/>
            <person name="Wilkins M.J."/>
            <person name="Karaoz U."/>
            <person name="Brodie E.L."/>
            <person name="Williams K.H."/>
            <person name="Hubbard S.S."/>
            <person name="Banfield J.F."/>
        </authorList>
    </citation>
    <scope>NUCLEOTIDE SEQUENCE [LARGE SCALE GENOMIC DNA]</scope>
    <source>
        <strain evidence="3">RIFCSPLOWO2_12_FULL_64_10</strain>
    </source>
</reference>
<gene>
    <name evidence="2" type="ORF">A3F84_22060</name>
</gene>
<dbReference type="InterPro" id="IPR002060">
    <property type="entry name" value="Squ/phyt_synthse"/>
</dbReference>
<dbReference type="PROSITE" id="PS01044">
    <property type="entry name" value="SQUALEN_PHYTOEN_SYN_1"/>
    <property type="match status" value="1"/>
</dbReference>
<dbReference type="InterPro" id="IPR008949">
    <property type="entry name" value="Isoprenoid_synthase_dom_sf"/>
</dbReference>
<dbReference type="SFLD" id="SFLDG01018">
    <property type="entry name" value="Squalene/Phytoene_Synthase_Lik"/>
    <property type="match status" value="1"/>
</dbReference>